<organism evidence="3">
    <name type="scientific">Culicoides sonorensis</name>
    <name type="common">Biting midge</name>
    <dbReference type="NCBI Taxonomy" id="179676"/>
    <lineage>
        <taxon>Eukaryota</taxon>
        <taxon>Metazoa</taxon>
        <taxon>Ecdysozoa</taxon>
        <taxon>Arthropoda</taxon>
        <taxon>Hexapoda</taxon>
        <taxon>Insecta</taxon>
        <taxon>Pterygota</taxon>
        <taxon>Neoptera</taxon>
        <taxon>Endopterygota</taxon>
        <taxon>Diptera</taxon>
        <taxon>Nematocera</taxon>
        <taxon>Chironomoidea</taxon>
        <taxon>Ceratopogonidae</taxon>
        <taxon>Ceratopogoninae</taxon>
        <taxon>Culicoides</taxon>
        <taxon>Monoculicoides</taxon>
    </lineage>
</organism>
<dbReference type="SUPFAM" id="SSF49879">
    <property type="entry name" value="SMAD/FHA domain"/>
    <property type="match status" value="1"/>
</dbReference>
<feature type="region of interest" description="Disordered" evidence="1">
    <location>
        <begin position="696"/>
        <end position="715"/>
    </location>
</feature>
<feature type="region of interest" description="Disordered" evidence="1">
    <location>
        <begin position="799"/>
        <end position="834"/>
    </location>
</feature>
<reference evidence="2" key="1">
    <citation type="submission" date="2018-04" db="EMBL/GenBank/DDBJ databases">
        <authorList>
            <person name="Go L.Y."/>
            <person name="Mitchell J.A."/>
        </authorList>
    </citation>
    <scope>NUCLEOTIDE SEQUENCE</scope>
    <source>
        <tissue evidence="2">Whole organism</tissue>
    </source>
</reference>
<feature type="region of interest" description="Disordered" evidence="1">
    <location>
        <begin position="353"/>
        <end position="376"/>
    </location>
</feature>
<name>A0A336LWY8_CULSO</name>
<evidence type="ECO:0000313" key="2">
    <source>
        <dbReference type="EMBL" id="SSW97772.1"/>
    </source>
</evidence>
<protein>
    <submittedName>
        <fullName evidence="3">CSON007387 protein</fullName>
    </submittedName>
</protein>
<feature type="region of interest" description="Disordered" evidence="1">
    <location>
        <begin position="161"/>
        <end position="189"/>
    </location>
</feature>
<dbReference type="InterPro" id="IPR008984">
    <property type="entry name" value="SMAD_FHA_dom_sf"/>
</dbReference>
<sequence length="933" mass="105639">MSLDGTKLIIFKRDGSSGGTYQTKDKSITIGADINCDIRLKIPEADPCICKITLDSCGRAKLSNICNKPIYVNDKLVEQKHILKNEDMISILNKQFQWKDERKTKNRANEGTLVSSGLEKKELQSRTSVPSKASRLSVKTNINNFFSKFSKRMTVNSFKFEQSKNEDKASTAEPTLSNSSSVKLNKENLTPSKNIQANLNMSGTMIVSFSPVITPFSERFGTPISEFSESNDSSFASLNSTLTETQEKKNSSMYLIDLTTPANVKFSKSSVNKTSIENNFISTPTNRVKTSLLRSAIKRSSNMMNHDLTIPKENSKDENEETSKALNLTGVGCLSNTPVKTLMKGSIRNVGEQLIPTSSKKEEEEENTRKKQLDEEVIQEDNESECKILCISENKKNICENQDLPKINEPDWIKSVIKCNKDSNETTKPNNKSQILSERYSNITPDTTFSPSVRSNVNANVSQILSISPILKFIVSDDKTTESLDISSEINESEYTQHDRVKLMENHAEISNIPKLRSVVSHSTPMITRLDWAEANTSTSEKDKILCDSVCINESIQIEEKQTIFSKSQLDTEEQSCDLYTSMKNTSLNENPGCSNTILTKSPHTTRSIQVKLRKLRSDTQKSFIDDIAVQKLGIITPKQKAKLMESNSNTELKGKILRSEFKKVLKQEVTKRKHEKLFCKIENSPIDTESNFLTPDLKSSANHHKTTSKTEVKKKSLRSDFKNKLIEENKVELQNLFENMKDHPIDPNIAFSTPIQQKKQKIFKTNTELKGKSLRSDFQKILNEEVIQQKHLESFSNMKEGPIDAGSGFLTPDLKTNKNSEKTKSRTETKDKSLRSDFEQALIVETVNKKEKQQNRELLENMKDGPICPDSKFLTPYLNKTKNSNKLNTKTEIKSKTLRSDFKKKLIEENKFDNRYGLSSILALKLEKNVFH</sequence>
<dbReference type="VEuPathDB" id="VectorBase:CSON007387"/>
<reference evidence="3" key="2">
    <citation type="submission" date="2018-07" db="EMBL/GenBank/DDBJ databases">
        <authorList>
            <person name="Quirk P.G."/>
            <person name="Krulwich T.A."/>
        </authorList>
    </citation>
    <scope>NUCLEOTIDE SEQUENCE</scope>
</reference>
<dbReference type="EMBL" id="UFQT01000027">
    <property type="protein sequence ID" value="SSX18158.1"/>
    <property type="molecule type" value="Genomic_DNA"/>
</dbReference>
<dbReference type="CDD" id="cd22673">
    <property type="entry name" value="FHA_Ki67"/>
    <property type="match status" value="1"/>
</dbReference>
<evidence type="ECO:0000256" key="1">
    <source>
        <dbReference type="SAM" id="MobiDB-lite"/>
    </source>
</evidence>
<gene>
    <name evidence="3" type="primary">CSON007387</name>
</gene>
<dbReference type="AlphaFoldDB" id="A0A336LWY8"/>
<feature type="compositionally biased region" description="Polar residues" evidence="1">
    <location>
        <begin position="172"/>
        <end position="189"/>
    </location>
</feature>
<proteinExistence type="predicted"/>
<accession>A0A336LWY8</accession>
<dbReference type="EMBL" id="UFQS01000027">
    <property type="protein sequence ID" value="SSW97772.1"/>
    <property type="molecule type" value="Genomic_DNA"/>
</dbReference>
<dbReference type="Gene3D" id="2.60.200.20">
    <property type="match status" value="1"/>
</dbReference>
<evidence type="ECO:0000313" key="3">
    <source>
        <dbReference type="EMBL" id="SSX18158.1"/>
    </source>
</evidence>
<feature type="compositionally biased region" description="Basic and acidic residues" evidence="1">
    <location>
        <begin position="161"/>
        <end position="170"/>
    </location>
</feature>
<feature type="compositionally biased region" description="Basic and acidic residues" evidence="1">
    <location>
        <begin position="816"/>
        <end position="834"/>
    </location>
</feature>
<feature type="compositionally biased region" description="Basic and acidic residues" evidence="1">
    <location>
        <begin position="359"/>
        <end position="374"/>
    </location>
</feature>